<comment type="caution">
    <text evidence="3">The sequence shown here is derived from an EMBL/GenBank/DDBJ whole genome shotgun (WGS) entry which is preliminary data.</text>
</comment>
<protein>
    <recommendedName>
        <fullName evidence="2">HTH arsR-type domain-containing protein</fullName>
    </recommendedName>
</protein>
<dbReference type="Pfam" id="PF12840">
    <property type="entry name" value="HTH_20"/>
    <property type="match status" value="1"/>
</dbReference>
<evidence type="ECO:0000259" key="2">
    <source>
        <dbReference type="PROSITE" id="PS50987"/>
    </source>
</evidence>
<dbReference type="PRINTS" id="PR00778">
    <property type="entry name" value="HTHARSR"/>
</dbReference>
<dbReference type="InterPro" id="IPR036388">
    <property type="entry name" value="WH-like_DNA-bd_sf"/>
</dbReference>
<dbReference type="InterPro" id="IPR001845">
    <property type="entry name" value="HTH_ArsR_DNA-bd_dom"/>
</dbReference>
<evidence type="ECO:0000256" key="1">
    <source>
        <dbReference type="ARBA" id="ARBA00023125"/>
    </source>
</evidence>
<dbReference type="SUPFAM" id="SSF46785">
    <property type="entry name" value="Winged helix' DNA-binding domain"/>
    <property type="match status" value="1"/>
</dbReference>
<dbReference type="PANTHER" id="PTHR39168">
    <property type="entry name" value="TRANSCRIPTIONAL REGULATOR-RELATED"/>
    <property type="match status" value="1"/>
</dbReference>
<dbReference type="CDD" id="cd00090">
    <property type="entry name" value="HTH_ARSR"/>
    <property type="match status" value="1"/>
</dbReference>
<dbReference type="InterPro" id="IPR011991">
    <property type="entry name" value="ArsR-like_HTH"/>
</dbReference>
<evidence type="ECO:0000313" key="4">
    <source>
        <dbReference type="Proteomes" id="UP000257055"/>
    </source>
</evidence>
<dbReference type="InterPro" id="IPR036390">
    <property type="entry name" value="WH_DNA-bd_sf"/>
</dbReference>
<gene>
    <name evidence="3" type="ORF">UR08_08195</name>
</gene>
<dbReference type="Gene3D" id="1.10.10.10">
    <property type="entry name" value="Winged helix-like DNA-binding domain superfamily/Winged helix DNA-binding domain"/>
    <property type="match status" value="1"/>
</dbReference>
<evidence type="ECO:0000313" key="3">
    <source>
        <dbReference type="EMBL" id="RDX01521.1"/>
    </source>
</evidence>
<dbReference type="PANTHER" id="PTHR39168:SF1">
    <property type="entry name" value="TRANSCRIPTIONAL REGULATORY PROTEIN"/>
    <property type="match status" value="1"/>
</dbReference>
<accession>A0A3D8TSB8</accession>
<dbReference type="InterPro" id="IPR052543">
    <property type="entry name" value="HTH_Metal-responsive_Reg"/>
</dbReference>
<dbReference type="SMART" id="SM00418">
    <property type="entry name" value="HTH_ARSR"/>
    <property type="match status" value="1"/>
</dbReference>
<name>A0A3D8TSB8_9LIST</name>
<keyword evidence="1" id="KW-0238">DNA-binding</keyword>
<organism evidence="3 4">
    <name type="scientific">Listeria kieliensis</name>
    <dbReference type="NCBI Taxonomy" id="1621700"/>
    <lineage>
        <taxon>Bacteria</taxon>
        <taxon>Bacillati</taxon>
        <taxon>Bacillota</taxon>
        <taxon>Bacilli</taxon>
        <taxon>Bacillales</taxon>
        <taxon>Listeriaceae</taxon>
        <taxon>Listeria</taxon>
    </lineage>
</organism>
<dbReference type="PROSITE" id="PS50987">
    <property type="entry name" value="HTH_ARSR_2"/>
    <property type="match status" value="1"/>
</dbReference>
<reference evidence="4" key="1">
    <citation type="submission" date="2015-04" db="EMBL/GenBank/DDBJ databases">
        <authorList>
            <person name="Schardt J."/>
            <person name="Mueller-Herbst S."/>
            <person name="Scherer S."/>
            <person name="Huptas C."/>
        </authorList>
    </citation>
    <scope>NUCLEOTIDE SEQUENCE [LARGE SCALE GENOMIC DNA]</scope>
    <source>
        <strain evidence="4">Kiel-L1</strain>
    </source>
</reference>
<feature type="domain" description="HTH arsR-type" evidence="2">
    <location>
        <begin position="1"/>
        <end position="92"/>
    </location>
</feature>
<proteinExistence type="predicted"/>
<dbReference type="NCBIfam" id="NF033788">
    <property type="entry name" value="HTH_metalloreg"/>
    <property type="match status" value="1"/>
</dbReference>
<dbReference type="GO" id="GO:0097063">
    <property type="term" value="F:cadmium ion sensor activity"/>
    <property type="evidence" value="ECO:0007669"/>
    <property type="project" value="TreeGrafter"/>
</dbReference>
<dbReference type="GO" id="GO:0032791">
    <property type="term" value="F:lead ion binding"/>
    <property type="evidence" value="ECO:0007669"/>
    <property type="project" value="TreeGrafter"/>
</dbReference>
<dbReference type="Proteomes" id="UP000257055">
    <property type="component" value="Unassembled WGS sequence"/>
</dbReference>
<dbReference type="GO" id="GO:0046686">
    <property type="term" value="P:response to cadmium ion"/>
    <property type="evidence" value="ECO:0007669"/>
    <property type="project" value="TreeGrafter"/>
</dbReference>
<dbReference type="EMBL" id="LARY01000002">
    <property type="protein sequence ID" value="RDX01521.1"/>
    <property type="molecule type" value="Genomic_DNA"/>
</dbReference>
<keyword evidence="4" id="KW-1185">Reference proteome</keyword>
<dbReference type="GO" id="GO:0010288">
    <property type="term" value="P:response to lead ion"/>
    <property type="evidence" value="ECO:0007669"/>
    <property type="project" value="TreeGrafter"/>
</dbReference>
<sequence length="224" mass="25021">MYKNLYSTSSLLTHPTRMAVLIALSDGNSLPAGELAQIAHVSPQTMSEHLTKLVKAEMLIKHKSGKHRYYRIANSRVVEVVEAIANLTPAIETSSLKDSIDKQALSLARTCYGHVAGKLGIQLTEALITLEYIQDLGNSGKLTNKGFQWCQNFGLVLSKKSVQESIPYHVDWTERKFHIAGPFALKLTKRLFELGWIKNGTTRRSIVVTQIGKEKLEQEFNISL</sequence>
<dbReference type="AlphaFoldDB" id="A0A3D8TSB8"/>
<dbReference type="GO" id="GO:0003677">
    <property type="term" value="F:DNA binding"/>
    <property type="evidence" value="ECO:0007669"/>
    <property type="project" value="UniProtKB-KW"/>
</dbReference>
<dbReference type="GO" id="GO:0003700">
    <property type="term" value="F:DNA-binding transcription factor activity"/>
    <property type="evidence" value="ECO:0007669"/>
    <property type="project" value="InterPro"/>
</dbReference>